<feature type="transmembrane region" description="Helical" evidence="16">
    <location>
        <begin position="59"/>
        <end position="83"/>
    </location>
</feature>
<feature type="binding site" evidence="13">
    <location>
        <position position="289"/>
    </location>
    <ligand>
        <name>Mg(2+)</name>
        <dbReference type="ChEBI" id="CHEBI:18420"/>
    </ligand>
</feature>
<feature type="binding site" evidence="12">
    <location>
        <begin position="225"/>
        <end position="231"/>
    </location>
    <ligand>
        <name>ATP</name>
        <dbReference type="ChEBI" id="CHEBI:30616"/>
    </ligand>
</feature>
<feature type="compositionally biased region" description="Polar residues" evidence="15">
    <location>
        <begin position="41"/>
        <end position="50"/>
    </location>
</feature>
<dbReference type="InterPro" id="IPR001245">
    <property type="entry name" value="Ser-Thr/Tyr_kinase_cat_dom"/>
</dbReference>
<comment type="catalytic activity">
    <reaction evidence="10">
        <text>L-tyrosyl-[protein] + ATP = O-phospho-L-tyrosyl-[protein] + ADP + H(+)</text>
        <dbReference type="Rhea" id="RHEA:10596"/>
        <dbReference type="Rhea" id="RHEA-COMP:10136"/>
        <dbReference type="Rhea" id="RHEA-COMP:20101"/>
        <dbReference type="ChEBI" id="CHEBI:15378"/>
        <dbReference type="ChEBI" id="CHEBI:30616"/>
        <dbReference type="ChEBI" id="CHEBI:46858"/>
        <dbReference type="ChEBI" id="CHEBI:61978"/>
        <dbReference type="ChEBI" id="CHEBI:456216"/>
        <dbReference type="EC" id="2.7.10.1"/>
    </reaction>
</comment>
<dbReference type="SUPFAM" id="SSF56112">
    <property type="entry name" value="Protein kinase-like (PK-like)"/>
    <property type="match status" value="1"/>
</dbReference>
<evidence type="ECO:0000256" key="11">
    <source>
        <dbReference type="PIRSR" id="PIRSR000615-1"/>
    </source>
</evidence>
<organism evidence="18 19">
    <name type="scientific">Pristionchus mayeri</name>
    <dbReference type="NCBI Taxonomy" id="1317129"/>
    <lineage>
        <taxon>Eukaryota</taxon>
        <taxon>Metazoa</taxon>
        <taxon>Ecdysozoa</taxon>
        <taxon>Nematoda</taxon>
        <taxon>Chromadorea</taxon>
        <taxon>Rhabditida</taxon>
        <taxon>Rhabditina</taxon>
        <taxon>Diplogasteromorpha</taxon>
        <taxon>Diplogasteroidea</taxon>
        <taxon>Neodiplogasteridae</taxon>
        <taxon>Pristionchus</taxon>
    </lineage>
</organism>
<dbReference type="InterPro" id="IPR020635">
    <property type="entry name" value="Tyr_kinase_cat_dom"/>
</dbReference>
<dbReference type="SMART" id="SM00219">
    <property type="entry name" value="TyrKc"/>
    <property type="match status" value="1"/>
</dbReference>
<dbReference type="Pfam" id="PF07714">
    <property type="entry name" value="PK_Tyr_Ser-Thr"/>
    <property type="match status" value="1"/>
</dbReference>
<comment type="caution">
    <text evidence="18">The sequence shown here is derived from an EMBL/GenBank/DDBJ whole genome shotgun (WGS) entry which is preliminary data.</text>
</comment>
<dbReference type="Proteomes" id="UP001328107">
    <property type="component" value="Unassembled WGS sequence"/>
</dbReference>
<keyword evidence="8 16" id="KW-0472">Membrane</keyword>
<dbReference type="PIRSF" id="PIRSF000615">
    <property type="entry name" value="TyrPK_CSF1-R"/>
    <property type="match status" value="1"/>
</dbReference>
<evidence type="ECO:0000256" key="7">
    <source>
        <dbReference type="ARBA" id="ARBA00022840"/>
    </source>
</evidence>
<dbReference type="PROSITE" id="PS00107">
    <property type="entry name" value="PROTEIN_KINASE_ATP"/>
    <property type="match status" value="1"/>
</dbReference>
<feature type="non-terminal residue" evidence="18">
    <location>
        <position position="1"/>
    </location>
</feature>
<proteinExistence type="predicted"/>
<feature type="compositionally biased region" description="Low complexity" evidence="15">
    <location>
        <begin position="9"/>
        <end position="18"/>
    </location>
</feature>
<evidence type="ECO:0000256" key="10">
    <source>
        <dbReference type="ARBA" id="ARBA00051243"/>
    </source>
</evidence>
<dbReference type="AlphaFoldDB" id="A0AAN4YYZ6"/>
<keyword evidence="7 12" id="KW-0067">ATP-binding</keyword>
<dbReference type="GO" id="GO:0061564">
    <property type="term" value="P:axon development"/>
    <property type="evidence" value="ECO:0007669"/>
    <property type="project" value="UniProtKB-ARBA"/>
</dbReference>
<dbReference type="Gene3D" id="1.10.510.10">
    <property type="entry name" value="Transferase(Phosphotransferase) domain 1"/>
    <property type="match status" value="1"/>
</dbReference>
<keyword evidence="6" id="KW-0418">Kinase</keyword>
<feature type="binding site" evidence="13">
    <location>
        <position position="302"/>
    </location>
    <ligand>
        <name>Mg(2+)</name>
        <dbReference type="ChEBI" id="CHEBI:18420"/>
    </ligand>
</feature>
<keyword evidence="5 12" id="KW-0547">Nucleotide-binding</keyword>
<evidence type="ECO:0000313" key="19">
    <source>
        <dbReference type="Proteomes" id="UP001328107"/>
    </source>
</evidence>
<dbReference type="InterPro" id="IPR011009">
    <property type="entry name" value="Kinase-like_dom_sf"/>
</dbReference>
<evidence type="ECO:0000256" key="16">
    <source>
        <dbReference type="SAM" id="Phobius"/>
    </source>
</evidence>
<dbReference type="CDD" id="cd00192">
    <property type="entry name" value="PTKc"/>
    <property type="match status" value="1"/>
</dbReference>
<keyword evidence="13" id="KW-0479">Metal-binding</keyword>
<dbReference type="InterPro" id="IPR017441">
    <property type="entry name" value="Protein_kinase_ATP_BS"/>
</dbReference>
<feature type="region of interest" description="Disordered" evidence="15">
    <location>
        <begin position="1"/>
        <end position="51"/>
    </location>
</feature>
<evidence type="ECO:0000256" key="13">
    <source>
        <dbReference type="PIRSR" id="PIRSR000615-3"/>
    </source>
</evidence>
<name>A0AAN4YYZ6_9BILA</name>
<evidence type="ECO:0000256" key="4">
    <source>
        <dbReference type="ARBA" id="ARBA00022679"/>
    </source>
</evidence>
<keyword evidence="19" id="KW-1185">Reference proteome</keyword>
<evidence type="ECO:0000256" key="15">
    <source>
        <dbReference type="SAM" id="MobiDB-lite"/>
    </source>
</evidence>
<feature type="binding site" evidence="12">
    <location>
        <position position="288"/>
    </location>
    <ligand>
        <name>ATP</name>
        <dbReference type="ChEBI" id="CHEBI:30616"/>
    </ligand>
</feature>
<protein>
    <recommendedName>
        <fullName evidence="3">receptor protein-tyrosine kinase</fullName>
        <ecNumber evidence="3">2.7.10.1</ecNumber>
    </recommendedName>
</protein>
<reference evidence="19" key="1">
    <citation type="submission" date="2022-10" db="EMBL/GenBank/DDBJ databases">
        <title>Genome assembly of Pristionchus species.</title>
        <authorList>
            <person name="Yoshida K."/>
            <person name="Sommer R.J."/>
        </authorList>
    </citation>
    <scope>NUCLEOTIDE SEQUENCE [LARGE SCALE GENOMIC DNA]</scope>
    <source>
        <strain evidence="19">RS5460</strain>
    </source>
</reference>
<dbReference type="InterPro" id="IPR000719">
    <property type="entry name" value="Prot_kinase_dom"/>
</dbReference>
<sequence>STSPKDPMTTQSSTRSTTLLPPEDDSVISSSIDPEPPRSVIPTTTNSVTSENKRPGLPLLVIILIVIAIITVLVGCFVIFCCIRRKKMSKEKDKTVRNSIDKSKRKSRYYDHTHYKIDEWEIDRMFIGIDYSKKLGEGAFGSVYLGYILANNIPKIAGKSVVELAAIRDSNQTVAVKILHETSAKSAEIAFRDEIDLMKQIGYHERTVNLLGCVTHNEPILLISEHCSNGDLLAFMRERRAYMLLHIDNPDDERFITMKKQLMFALQVASGLEYLSSRGFVHRDIAARNIMVDHLESCKIGDFGLCRLIGEDAEYYRSQGGKLPLKWMSPEAIDHFEFSTASEVWSFGVLLFEICTLGGSPYAGWMAAELITRLKRGERMQC</sequence>
<evidence type="ECO:0000259" key="17">
    <source>
        <dbReference type="PROSITE" id="PS50011"/>
    </source>
</evidence>
<comment type="subcellular location">
    <subcellularLocation>
        <location evidence="2">Endomembrane system</location>
    </subcellularLocation>
    <subcellularLocation>
        <location evidence="1">Membrane</location>
        <topology evidence="1">Single-pass membrane protein</topology>
    </subcellularLocation>
</comment>
<keyword evidence="13" id="KW-0460">Magnesium</keyword>
<feature type="binding site" evidence="12">
    <location>
        <begin position="136"/>
        <end position="143"/>
    </location>
    <ligand>
        <name>ATP</name>
        <dbReference type="ChEBI" id="CHEBI:30616"/>
    </ligand>
</feature>
<feature type="domain" description="Protein kinase" evidence="17">
    <location>
        <begin position="129"/>
        <end position="382"/>
    </location>
</feature>
<dbReference type="InterPro" id="IPR008266">
    <property type="entry name" value="Tyr_kinase_AS"/>
</dbReference>
<feature type="active site" description="Proton acceptor" evidence="11">
    <location>
        <position position="284"/>
    </location>
</feature>
<evidence type="ECO:0000256" key="14">
    <source>
        <dbReference type="PROSITE-ProRule" id="PRU10141"/>
    </source>
</evidence>
<dbReference type="GO" id="GO:0012505">
    <property type="term" value="C:endomembrane system"/>
    <property type="evidence" value="ECO:0007669"/>
    <property type="project" value="UniProtKB-SubCell"/>
</dbReference>
<evidence type="ECO:0000256" key="2">
    <source>
        <dbReference type="ARBA" id="ARBA00004308"/>
    </source>
</evidence>
<dbReference type="PANTHER" id="PTHR24416">
    <property type="entry name" value="TYROSINE-PROTEIN KINASE RECEPTOR"/>
    <property type="match status" value="1"/>
</dbReference>
<dbReference type="GO" id="GO:0005524">
    <property type="term" value="F:ATP binding"/>
    <property type="evidence" value="ECO:0007669"/>
    <property type="project" value="UniProtKB-UniRule"/>
</dbReference>
<feature type="non-terminal residue" evidence="18">
    <location>
        <position position="382"/>
    </location>
</feature>
<gene>
    <name evidence="18" type="ORF">PMAYCL1PPCAC_00599</name>
</gene>
<evidence type="ECO:0000256" key="3">
    <source>
        <dbReference type="ARBA" id="ARBA00011902"/>
    </source>
</evidence>
<dbReference type="GO" id="GO:0007169">
    <property type="term" value="P:cell surface receptor protein tyrosine kinase signaling pathway"/>
    <property type="evidence" value="ECO:0007669"/>
    <property type="project" value="TreeGrafter"/>
</dbReference>
<accession>A0AAN4YYZ6</accession>
<dbReference type="GO" id="GO:0005886">
    <property type="term" value="C:plasma membrane"/>
    <property type="evidence" value="ECO:0007669"/>
    <property type="project" value="TreeGrafter"/>
</dbReference>
<evidence type="ECO:0000313" key="18">
    <source>
        <dbReference type="EMBL" id="GMR30404.1"/>
    </source>
</evidence>
<evidence type="ECO:0000256" key="9">
    <source>
        <dbReference type="ARBA" id="ARBA00023137"/>
    </source>
</evidence>
<feature type="binding site" evidence="14">
    <location>
        <position position="159"/>
    </location>
    <ligand>
        <name>ATP</name>
        <dbReference type="ChEBI" id="CHEBI:30616"/>
    </ligand>
</feature>
<evidence type="ECO:0000256" key="12">
    <source>
        <dbReference type="PIRSR" id="PIRSR000615-2"/>
    </source>
</evidence>
<evidence type="ECO:0000256" key="8">
    <source>
        <dbReference type="ARBA" id="ARBA00023136"/>
    </source>
</evidence>
<dbReference type="GO" id="GO:0046872">
    <property type="term" value="F:metal ion binding"/>
    <property type="evidence" value="ECO:0007669"/>
    <property type="project" value="UniProtKB-KW"/>
</dbReference>
<keyword evidence="9" id="KW-0829">Tyrosine-protein kinase</keyword>
<dbReference type="PROSITE" id="PS50011">
    <property type="entry name" value="PROTEIN_KINASE_DOM"/>
    <property type="match status" value="1"/>
</dbReference>
<keyword evidence="16" id="KW-1133">Transmembrane helix</keyword>
<dbReference type="GO" id="GO:0004714">
    <property type="term" value="F:transmembrane receptor protein tyrosine kinase activity"/>
    <property type="evidence" value="ECO:0007669"/>
    <property type="project" value="UniProtKB-EC"/>
</dbReference>
<dbReference type="Gene3D" id="3.30.200.20">
    <property type="entry name" value="Phosphorylase Kinase, domain 1"/>
    <property type="match status" value="1"/>
</dbReference>
<dbReference type="PANTHER" id="PTHR24416:SF583">
    <property type="entry name" value="RECEPTOR PROTEIN-TYROSINE KINASE"/>
    <property type="match status" value="1"/>
</dbReference>
<dbReference type="GO" id="GO:0043235">
    <property type="term" value="C:receptor complex"/>
    <property type="evidence" value="ECO:0007669"/>
    <property type="project" value="TreeGrafter"/>
</dbReference>
<evidence type="ECO:0000256" key="5">
    <source>
        <dbReference type="ARBA" id="ARBA00022741"/>
    </source>
</evidence>
<dbReference type="GO" id="GO:0048680">
    <property type="term" value="P:positive regulation of axon regeneration"/>
    <property type="evidence" value="ECO:0007669"/>
    <property type="project" value="UniProtKB-ARBA"/>
</dbReference>
<dbReference type="PRINTS" id="PR00109">
    <property type="entry name" value="TYRKINASE"/>
</dbReference>
<evidence type="ECO:0000256" key="1">
    <source>
        <dbReference type="ARBA" id="ARBA00004167"/>
    </source>
</evidence>
<dbReference type="EC" id="2.7.10.1" evidence="3"/>
<keyword evidence="16" id="KW-0812">Transmembrane</keyword>
<dbReference type="InterPro" id="IPR050122">
    <property type="entry name" value="RTK"/>
</dbReference>
<dbReference type="PROSITE" id="PS00109">
    <property type="entry name" value="PROTEIN_KINASE_TYR"/>
    <property type="match status" value="1"/>
</dbReference>
<dbReference type="EMBL" id="BTRK01000001">
    <property type="protein sequence ID" value="GMR30404.1"/>
    <property type="molecule type" value="Genomic_DNA"/>
</dbReference>
<evidence type="ECO:0000256" key="6">
    <source>
        <dbReference type="ARBA" id="ARBA00022777"/>
    </source>
</evidence>
<dbReference type="FunFam" id="1.10.510.10:FF:001512">
    <property type="entry name" value="Receptor tyrosine-protein kinase erbB-2"/>
    <property type="match status" value="1"/>
</dbReference>
<keyword evidence="4" id="KW-0808">Transferase</keyword>
<feature type="binding site" evidence="12">
    <location>
        <position position="177"/>
    </location>
    <ligand>
        <name>ATP</name>
        <dbReference type="ChEBI" id="CHEBI:30616"/>
    </ligand>
</feature>